<keyword evidence="2" id="KW-1185">Reference proteome</keyword>
<protein>
    <submittedName>
        <fullName evidence="1">Uncharacterized protein</fullName>
    </submittedName>
</protein>
<evidence type="ECO:0000313" key="2">
    <source>
        <dbReference type="Proteomes" id="UP000289784"/>
    </source>
</evidence>
<dbReference type="Proteomes" id="UP000289784">
    <property type="component" value="Unassembled WGS sequence"/>
</dbReference>
<evidence type="ECO:0000313" key="1">
    <source>
        <dbReference type="EMBL" id="RXQ99939.1"/>
    </source>
</evidence>
<accession>A0A4Q1JR69</accession>
<proteinExistence type="predicted"/>
<gene>
    <name evidence="1" type="ORF">EPA99_17620</name>
</gene>
<reference evidence="1 2" key="1">
    <citation type="submission" date="2019-01" db="EMBL/GenBank/DDBJ databases">
        <title>Pseudoxanthomonas composti sp. nov., isolated from compost.</title>
        <authorList>
            <person name="Yang G."/>
        </authorList>
    </citation>
    <scope>NUCLEOTIDE SEQUENCE [LARGE SCALE GENOMIC DNA]</scope>
    <source>
        <strain evidence="1 2">GSS15</strain>
    </source>
</reference>
<comment type="caution">
    <text evidence="1">The sequence shown here is derived from an EMBL/GenBank/DDBJ whole genome shotgun (WGS) entry which is preliminary data.</text>
</comment>
<dbReference type="AlphaFoldDB" id="A0A4Q1JR69"/>
<sequence>MQIHTVAIYVDRGDGREVVYVGDAIEIGGEAWLVLTWDCDEKNYPVEKLPLDVTLLVREPPPDANVIADWHVLVRTSRLQ</sequence>
<dbReference type="EMBL" id="SAWZ01000013">
    <property type="protein sequence ID" value="RXQ99939.1"/>
    <property type="molecule type" value="Genomic_DNA"/>
</dbReference>
<name>A0A4Q1JR69_9GAMM</name>
<organism evidence="1 2">
    <name type="scientific">Pseudoxanthomonas composti</name>
    <dbReference type="NCBI Taxonomy" id="2137479"/>
    <lineage>
        <taxon>Bacteria</taxon>
        <taxon>Pseudomonadati</taxon>
        <taxon>Pseudomonadota</taxon>
        <taxon>Gammaproteobacteria</taxon>
        <taxon>Lysobacterales</taxon>
        <taxon>Lysobacteraceae</taxon>
        <taxon>Pseudoxanthomonas</taxon>
    </lineage>
</organism>
<dbReference type="RefSeq" id="WP_129472566.1">
    <property type="nucleotide sequence ID" value="NZ_SAWZ01000013.1"/>
</dbReference>
<dbReference type="OrthoDB" id="5989864at2"/>